<accession>A0ACC2WX86</accession>
<gene>
    <name evidence="1" type="ORF">QFC22_004774</name>
</gene>
<name>A0ACC2WX86_9TREE</name>
<comment type="caution">
    <text evidence="1">The sequence shown here is derived from an EMBL/GenBank/DDBJ whole genome shotgun (WGS) entry which is preliminary data.</text>
</comment>
<sequence length="1433" mass="154924">MLASTTASNEAFAEHLLSLLALVIPAPLPVQHNVDQHSPDSSCVDELLSHHLSRSNAELKVEKALLELGERLRHAESQLQMDGKEKDGMQNTDGDDYLMGRSDDARHRSSDADTELLSHPRALTGEKPPLLKHKSSSADVTSSSSGVSAISSHLTQSSVEANSANSSRALSSAESSKGQISMHSLGSALAFQSPTCPTCRQPVPSQESTIQQLRLANLGNHGDERQLAVAKRVPIISDDDNAEPMSAEKELELLKAQVQDIARVCKAVALGDLTQKIIVPVKGQEMVELKEIINNMVDQLSTFALEVERVSTEVGSRGQLGGQAHVPGVAGSWFLVTDAVNRMADRLTNQVRGISAVTKSILAGDFSNTIDVEAEGEIDELKETINGMVMQLRHLASEVSRVSYEVGTKGLLGKTAEVANAQGVWLELLNNQNELCMKLTTQVRSIGMVCTAIARGQLDQTIDVVAEGEIAVLRDTVNDMVVRLRVFASEVSRVAYEVGTKGKLGGVAEVQGVEGTWLFLTQSVNSMASNLTSQVREIAQVTTAVARGDLSKKIDIHAEGEILQLKNEVNGMVDSLRSFSSEVTRVARLVGTDGRLGAQADVPGVAGVWKELTEKVNVMASNLTNQVREIAAVTTAVARGDLSKMIKIDARGEIAQLKDEVNGMVESLRSFSSEVIRLAREVGTEGKLGAQAKVPGVAGVWADLQDTVNVMASNLTMQVRTIAKATEAVAQGRLDQQITGVPFQGEMKDLSDTINSMIRKLALFSGEVKRVATQVGVEGKLGVQAEVDDIQGEWRSITENVNVMATNLTSQVRAFAQISAAATDGDFTRFITVEASGEMNSLKNKLNQMVYNLRDSIEKNTSARLAAELANRSKSEFLANMSHEIRTPMNGIIGMTALTLETELTRQQREALLTVSGLASSLLTIIDDILDISKIEAGRMTIEMIPFSIRTAVFSVLKTLCVKASEQTLDLVWHLDPNVPDQVIGDPLRLRQVITNLVGNAIKFTPKGSVACSCKLVNRGKDENGEDAVWLEFCVADTGIGIKPDKLDVIFDTFAQADGSTQRQYGGTGLGLSISKKLCALMGGSLWVESVFGKGSRFHFSIKCGGTRILENLMTQRMAPFKGRKILYLDTYGDNTGVAHALEQLFLKPTVVKSTPDIANITDGLEGGKLPFEAVIVSSLSSAQTLRDLEHLRFMPLVLLAPRYPQADEQSFLDMPQEIRSHLLLPEPENGEPLPSPIPIRACLDMGITSYYTTPLSLVDLSTAVLPALESHSAPSDDLSKESLDILLAEDNAINQKLAVKLLAVGDHRVDIADNGQIAFDKYKAAQENKKPYHVVLMDVSMPIVGGFEATGMIRKLEVERGYSHVPIIALTAHAMIGDKEKCIEAGMDDFVSKPIRRGDLHSTIAKAVNRQKHPEKNHQSSSSQFNGFGGLA</sequence>
<dbReference type="EMBL" id="JASBWU010000014">
    <property type="protein sequence ID" value="KAJ9116334.1"/>
    <property type="molecule type" value="Genomic_DNA"/>
</dbReference>
<reference evidence="1" key="1">
    <citation type="submission" date="2023-04" db="EMBL/GenBank/DDBJ databases">
        <title>Draft Genome sequencing of Naganishia species isolated from polar environments using Oxford Nanopore Technology.</title>
        <authorList>
            <person name="Leo P."/>
            <person name="Venkateswaran K."/>
        </authorList>
    </citation>
    <scope>NUCLEOTIDE SEQUENCE</scope>
    <source>
        <strain evidence="1">MNA-CCFEE 5425</strain>
    </source>
</reference>
<evidence type="ECO:0000313" key="1">
    <source>
        <dbReference type="EMBL" id="KAJ9116334.1"/>
    </source>
</evidence>
<proteinExistence type="predicted"/>
<keyword evidence="2" id="KW-1185">Reference proteome</keyword>
<dbReference type="Proteomes" id="UP001243375">
    <property type="component" value="Unassembled WGS sequence"/>
</dbReference>
<protein>
    <submittedName>
        <fullName evidence="1">Uncharacterized protein</fullName>
    </submittedName>
</protein>
<organism evidence="1 2">
    <name type="scientific">Naganishia vaughanmartiniae</name>
    <dbReference type="NCBI Taxonomy" id="1424756"/>
    <lineage>
        <taxon>Eukaryota</taxon>
        <taxon>Fungi</taxon>
        <taxon>Dikarya</taxon>
        <taxon>Basidiomycota</taxon>
        <taxon>Agaricomycotina</taxon>
        <taxon>Tremellomycetes</taxon>
        <taxon>Filobasidiales</taxon>
        <taxon>Filobasidiaceae</taxon>
        <taxon>Naganishia</taxon>
    </lineage>
</organism>
<evidence type="ECO:0000313" key="2">
    <source>
        <dbReference type="Proteomes" id="UP001243375"/>
    </source>
</evidence>